<name>A0AC34RKU8_9BILA</name>
<organism evidence="1 2">
    <name type="scientific">Panagrolaimus sp. JU765</name>
    <dbReference type="NCBI Taxonomy" id="591449"/>
    <lineage>
        <taxon>Eukaryota</taxon>
        <taxon>Metazoa</taxon>
        <taxon>Ecdysozoa</taxon>
        <taxon>Nematoda</taxon>
        <taxon>Chromadorea</taxon>
        <taxon>Rhabditida</taxon>
        <taxon>Tylenchina</taxon>
        <taxon>Panagrolaimomorpha</taxon>
        <taxon>Panagrolaimoidea</taxon>
        <taxon>Panagrolaimidae</taxon>
        <taxon>Panagrolaimus</taxon>
    </lineage>
</organism>
<dbReference type="WBParaSite" id="JU765_v2.g7697.t1">
    <property type="protein sequence ID" value="JU765_v2.g7697.t1"/>
    <property type="gene ID" value="JU765_v2.g7697"/>
</dbReference>
<accession>A0AC34RKU8</accession>
<protein>
    <submittedName>
        <fullName evidence="2">SURP motif domain-containing protein</fullName>
    </submittedName>
</protein>
<evidence type="ECO:0000313" key="2">
    <source>
        <dbReference type="WBParaSite" id="JU765_v2.g7697.t1"/>
    </source>
</evidence>
<proteinExistence type="predicted"/>
<evidence type="ECO:0000313" key="1">
    <source>
        <dbReference type="Proteomes" id="UP000887576"/>
    </source>
</evidence>
<dbReference type="Proteomes" id="UP000887576">
    <property type="component" value="Unplaced"/>
</dbReference>
<sequence length="123" mass="13739">MASGLIPPPPPNQILADRIIKIAVNVVTNGQNFEAFVKQKEANNPDFEFLRGGLYSEYYEYVKQTEAAKLAAQRAGGMVQAEPQGIDVEKLRAQIVALKKQVAESEFNVDQQKLVHQKIDEVR</sequence>
<reference evidence="2" key="1">
    <citation type="submission" date="2022-11" db="UniProtKB">
        <authorList>
            <consortium name="WormBaseParasite"/>
        </authorList>
    </citation>
    <scope>IDENTIFICATION</scope>
</reference>